<evidence type="ECO:0000256" key="4">
    <source>
        <dbReference type="SAM" id="MobiDB-lite"/>
    </source>
</evidence>
<dbReference type="SUPFAM" id="SSF47413">
    <property type="entry name" value="lambda repressor-like DNA-binding domains"/>
    <property type="match status" value="1"/>
</dbReference>
<dbReference type="InterPro" id="IPR001387">
    <property type="entry name" value="Cro/C1-type_HTH"/>
</dbReference>
<dbReference type="PANTHER" id="PTHR46797:SF23">
    <property type="entry name" value="HTH-TYPE TRANSCRIPTIONAL REGULATOR SUTR"/>
    <property type="match status" value="1"/>
</dbReference>
<dbReference type="STRING" id="83449.BON30_06580"/>
<reference evidence="7" key="1">
    <citation type="submission" date="2016-11" db="EMBL/GenBank/DDBJ databases">
        <authorList>
            <person name="Shukria A."/>
            <person name="Stevens D.C."/>
        </authorList>
    </citation>
    <scope>NUCLEOTIDE SEQUENCE [LARGE SCALE GENOMIC DNA]</scope>
    <source>
        <strain evidence="7">Cbfe23</strain>
    </source>
</reference>
<proteinExistence type="predicted"/>
<evidence type="ECO:0000256" key="3">
    <source>
        <dbReference type="ARBA" id="ARBA00023163"/>
    </source>
</evidence>
<dbReference type="GO" id="GO:0005829">
    <property type="term" value="C:cytosol"/>
    <property type="evidence" value="ECO:0007669"/>
    <property type="project" value="TreeGrafter"/>
</dbReference>
<dbReference type="GO" id="GO:0003700">
    <property type="term" value="F:DNA-binding transcription factor activity"/>
    <property type="evidence" value="ECO:0007669"/>
    <property type="project" value="TreeGrafter"/>
</dbReference>
<dbReference type="Pfam" id="PF13560">
    <property type="entry name" value="HTH_31"/>
    <property type="match status" value="1"/>
</dbReference>
<evidence type="ECO:0000256" key="2">
    <source>
        <dbReference type="ARBA" id="ARBA00023125"/>
    </source>
</evidence>
<dbReference type="AlphaFoldDB" id="A0A1L9BEF2"/>
<comment type="caution">
    <text evidence="6">The sequence shown here is derived from an EMBL/GenBank/DDBJ whole genome shotgun (WGS) entry which is preliminary data.</text>
</comment>
<evidence type="ECO:0000313" key="6">
    <source>
        <dbReference type="EMBL" id="OJH40616.1"/>
    </source>
</evidence>
<keyword evidence="7" id="KW-1185">Reference proteome</keyword>
<dbReference type="EMBL" id="MPIN01000002">
    <property type="protein sequence ID" value="OJH40616.1"/>
    <property type="molecule type" value="Genomic_DNA"/>
</dbReference>
<evidence type="ECO:0000259" key="5">
    <source>
        <dbReference type="PROSITE" id="PS50943"/>
    </source>
</evidence>
<dbReference type="GO" id="GO:0003677">
    <property type="term" value="F:DNA binding"/>
    <property type="evidence" value="ECO:0007669"/>
    <property type="project" value="UniProtKB-KW"/>
</dbReference>
<keyword evidence="1" id="KW-0805">Transcription regulation</keyword>
<dbReference type="InterPro" id="IPR050807">
    <property type="entry name" value="TransReg_Diox_bact_type"/>
</dbReference>
<keyword evidence="3" id="KW-0804">Transcription</keyword>
<feature type="domain" description="HTH cro/C1-type" evidence="5">
    <location>
        <begin position="23"/>
        <end position="77"/>
    </location>
</feature>
<evidence type="ECO:0000256" key="1">
    <source>
        <dbReference type="ARBA" id="ARBA00023015"/>
    </source>
</evidence>
<evidence type="ECO:0000313" key="7">
    <source>
        <dbReference type="Proteomes" id="UP000182229"/>
    </source>
</evidence>
<dbReference type="PROSITE" id="PS50943">
    <property type="entry name" value="HTH_CROC1"/>
    <property type="match status" value="1"/>
</dbReference>
<dbReference type="InterPro" id="IPR010982">
    <property type="entry name" value="Lambda_DNA-bd_dom_sf"/>
</dbReference>
<dbReference type="SMART" id="SM00530">
    <property type="entry name" value="HTH_XRE"/>
    <property type="match status" value="1"/>
</dbReference>
<dbReference type="PANTHER" id="PTHR46797">
    <property type="entry name" value="HTH-TYPE TRANSCRIPTIONAL REGULATOR"/>
    <property type="match status" value="1"/>
</dbReference>
<keyword evidence="2" id="KW-0238">DNA-binding</keyword>
<reference evidence="6 7" key="2">
    <citation type="submission" date="2016-12" db="EMBL/GenBank/DDBJ databases">
        <title>Draft Genome Sequence of Cystobacter ferrugineus Strain Cbfe23.</title>
        <authorList>
            <person name="Akbar S."/>
            <person name="Dowd S.E."/>
            <person name="Stevens D.C."/>
        </authorList>
    </citation>
    <scope>NUCLEOTIDE SEQUENCE [LARGE SCALE GENOMIC DNA]</scope>
    <source>
        <strain evidence="6 7">Cbfe23</strain>
    </source>
</reference>
<dbReference type="Proteomes" id="UP000182229">
    <property type="component" value="Unassembled WGS sequence"/>
</dbReference>
<accession>A0A1L9BEF2</accession>
<dbReference type="CDD" id="cd00093">
    <property type="entry name" value="HTH_XRE"/>
    <property type="match status" value="1"/>
</dbReference>
<protein>
    <recommendedName>
        <fullName evidence="5">HTH cro/C1-type domain-containing protein</fullName>
    </recommendedName>
</protein>
<name>A0A1L9BEF2_9BACT</name>
<feature type="region of interest" description="Disordered" evidence="4">
    <location>
        <begin position="79"/>
        <end position="98"/>
    </location>
</feature>
<gene>
    <name evidence="6" type="ORF">BON30_06580</name>
</gene>
<organism evidence="6 7">
    <name type="scientific">Cystobacter ferrugineus</name>
    <dbReference type="NCBI Taxonomy" id="83449"/>
    <lineage>
        <taxon>Bacteria</taxon>
        <taxon>Pseudomonadati</taxon>
        <taxon>Myxococcota</taxon>
        <taxon>Myxococcia</taxon>
        <taxon>Myxococcales</taxon>
        <taxon>Cystobacterineae</taxon>
        <taxon>Archangiaceae</taxon>
        <taxon>Cystobacter</taxon>
    </lineage>
</organism>
<dbReference type="Gene3D" id="1.10.260.40">
    <property type="entry name" value="lambda repressor-like DNA-binding domains"/>
    <property type="match status" value="1"/>
</dbReference>
<sequence>MPFSLVGAHPMDETPQPGLGTRLRMARTRLDLTQEQVAHAVGFVPTVYGRIERGDMLPSVPKLRELCVVLGVSADQLLALPPPSRPNDQEPAEEELETQPALRRLAMLVRALPPARFRLFRVALQTLLEPPEEEKTSEP</sequence>